<gene>
    <name evidence="1" type="ORF">KI387_032064</name>
</gene>
<evidence type="ECO:0000313" key="2">
    <source>
        <dbReference type="Proteomes" id="UP000824469"/>
    </source>
</evidence>
<organism evidence="1 2">
    <name type="scientific">Taxus chinensis</name>
    <name type="common">Chinese yew</name>
    <name type="synonym">Taxus wallichiana var. chinensis</name>
    <dbReference type="NCBI Taxonomy" id="29808"/>
    <lineage>
        <taxon>Eukaryota</taxon>
        <taxon>Viridiplantae</taxon>
        <taxon>Streptophyta</taxon>
        <taxon>Embryophyta</taxon>
        <taxon>Tracheophyta</taxon>
        <taxon>Spermatophyta</taxon>
        <taxon>Pinopsida</taxon>
        <taxon>Pinidae</taxon>
        <taxon>Conifers II</taxon>
        <taxon>Cupressales</taxon>
        <taxon>Taxaceae</taxon>
        <taxon>Taxus</taxon>
    </lineage>
</organism>
<evidence type="ECO:0000313" key="1">
    <source>
        <dbReference type="EMBL" id="KAH9287947.1"/>
    </source>
</evidence>
<accession>A0AA38C163</accession>
<keyword evidence="2" id="KW-1185">Reference proteome</keyword>
<name>A0AA38C163_TAXCH</name>
<reference evidence="1 2" key="1">
    <citation type="journal article" date="2021" name="Nat. Plants">
        <title>The Taxus genome provides insights into paclitaxel biosynthesis.</title>
        <authorList>
            <person name="Xiong X."/>
            <person name="Gou J."/>
            <person name="Liao Q."/>
            <person name="Li Y."/>
            <person name="Zhou Q."/>
            <person name="Bi G."/>
            <person name="Li C."/>
            <person name="Du R."/>
            <person name="Wang X."/>
            <person name="Sun T."/>
            <person name="Guo L."/>
            <person name="Liang H."/>
            <person name="Lu P."/>
            <person name="Wu Y."/>
            <person name="Zhang Z."/>
            <person name="Ro D.K."/>
            <person name="Shang Y."/>
            <person name="Huang S."/>
            <person name="Yan J."/>
        </authorList>
    </citation>
    <scope>NUCLEOTIDE SEQUENCE [LARGE SCALE GENOMIC DNA]</scope>
    <source>
        <strain evidence="1">Ta-2019</strain>
    </source>
</reference>
<dbReference type="EMBL" id="JAHRHJ020003813">
    <property type="protein sequence ID" value="KAH9287947.1"/>
    <property type="molecule type" value="Genomic_DNA"/>
</dbReference>
<dbReference type="Proteomes" id="UP000824469">
    <property type="component" value="Unassembled WGS sequence"/>
</dbReference>
<comment type="caution">
    <text evidence="1">The sequence shown here is derived from an EMBL/GenBank/DDBJ whole genome shotgun (WGS) entry which is preliminary data.</text>
</comment>
<sequence length="55" mass="6545">AREALHMRDVIPELLETILPDVTDADWRHLELARLGGFRYYRRVPRDVELMRALV</sequence>
<feature type="non-terminal residue" evidence="1">
    <location>
        <position position="1"/>
    </location>
</feature>
<dbReference type="AlphaFoldDB" id="A0AA38C163"/>
<proteinExistence type="predicted"/>
<protein>
    <submittedName>
        <fullName evidence="1">Uncharacterized protein</fullName>
    </submittedName>
</protein>